<dbReference type="PANTHER" id="PTHR30461:SF23">
    <property type="entry name" value="DNA RECOMBINASE-RELATED"/>
    <property type="match status" value="1"/>
</dbReference>
<dbReference type="PROSITE" id="PS51737">
    <property type="entry name" value="RECOMBINASE_DNA_BIND"/>
    <property type="match status" value="1"/>
</dbReference>
<evidence type="ECO:0000259" key="1">
    <source>
        <dbReference type="PROSITE" id="PS51737"/>
    </source>
</evidence>
<dbReference type="InterPro" id="IPR050639">
    <property type="entry name" value="SSR_resolvase"/>
</dbReference>
<feature type="domain" description="Recombinase" evidence="1">
    <location>
        <begin position="154"/>
        <end position="252"/>
    </location>
</feature>
<accession>A0A645FGH6</accession>
<dbReference type="Pfam" id="PF00239">
    <property type="entry name" value="Resolvase"/>
    <property type="match status" value="1"/>
</dbReference>
<sequence length="252" mass="28374">MSASPPSIKPDGALSRKVYRYPRSGKRTVDERWRWARSVAEFVERGRSGGSLERPKLQRMLEYIQDRPVDFVIVHKIDRLARNRADDAAITKTIRGAGAYLVSTTEAISTTPSGRLLPGIMASIGEFYSQNLATEVMKGMRQKAIQGGTPERAPLGYLNQRRFNDRRDVRTVTVDTERAEHVIWAFDEYATGEWSVTRLAAELEDRGLRIRPGPTTPARSLTVTGLHRLLRDAYYKGVVVFNASSILEDISH</sequence>
<dbReference type="InterPro" id="IPR036162">
    <property type="entry name" value="Resolvase-like_N_sf"/>
</dbReference>
<dbReference type="SUPFAM" id="SSF53041">
    <property type="entry name" value="Resolvase-like"/>
    <property type="match status" value="1"/>
</dbReference>
<protein>
    <recommendedName>
        <fullName evidence="1">Recombinase domain-containing protein</fullName>
    </recommendedName>
</protein>
<gene>
    <name evidence="2" type="ORF">SDC9_159767</name>
</gene>
<dbReference type="InterPro" id="IPR011109">
    <property type="entry name" value="DNA_bind_recombinase_dom"/>
</dbReference>
<dbReference type="GO" id="GO:0000150">
    <property type="term" value="F:DNA strand exchange activity"/>
    <property type="evidence" value="ECO:0007669"/>
    <property type="project" value="InterPro"/>
</dbReference>
<proteinExistence type="predicted"/>
<dbReference type="Gene3D" id="3.90.1750.20">
    <property type="entry name" value="Putative Large Serine Recombinase, Chain B, Domain 2"/>
    <property type="match status" value="1"/>
</dbReference>
<dbReference type="GO" id="GO:0003677">
    <property type="term" value="F:DNA binding"/>
    <property type="evidence" value="ECO:0007669"/>
    <property type="project" value="InterPro"/>
</dbReference>
<dbReference type="EMBL" id="VSSQ01058796">
    <property type="protein sequence ID" value="MPN12449.1"/>
    <property type="molecule type" value="Genomic_DNA"/>
</dbReference>
<evidence type="ECO:0000313" key="2">
    <source>
        <dbReference type="EMBL" id="MPN12449.1"/>
    </source>
</evidence>
<dbReference type="InterPro" id="IPR006119">
    <property type="entry name" value="Resolv_N"/>
</dbReference>
<dbReference type="Gene3D" id="3.40.50.1390">
    <property type="entry name" value="Resolvase, N-terminal catalytic domain"/>
    <property type="match status" value="1"/>
</dbReference>
<reference evidence="2" key="1">
    <citation type="submission" date="2019-08" db="EMBL/GenBank/DDBJ databases">
        <authorList>
            <person name="Kucharzyk K."/>
            <person name="Murdoch R.W."/>
            <person name="Higgins S."/>
            <person name="Loffler F."/>
        </authorList>
    </citation>
    <scope>NUCLEOTIDE SEQUENCE</scope>
</reference>
<dbReference type="AlphaFoldDB" id="A0A645FGH6"/>
<name>A0A645FGH6_9ZZZZ</name>
<dbReference type="PANTHER" id="PTHR30461">
    <property type="entry name" value="DNA-INVERTASE FROM LAMBDOID PROPHAGE"/>
    <property type="match status" value="1"/>
</dbReference>
<comment type="caution">
    <text evidence="2">The sequence shown here is derived from an EMBL/GenBank/DDBJ whole genome shotgun (WGS) entry which is preliminary data.</text>
</comment>
<dbReference type="SMART" id="SM00857">
    <property type="entry name" value="Resolvase"/>
    <property type="match status" value="1"/>
</dbReference>
<organism evidence="2">
    <name type="scientific">bioreactor metagenome</name>
    <dbReference type="NCBI Taxonomy" id="1076179"/>
    <lineage>
        <taxon>unclassified sequences</taxon>
        <taxon>metagenomes</taxon>
        <taxon>ecological metagenomes</taxon>
    </lineage>
</organism>
<dbReference type="InterPro" id="IPR038109">
    <property type="entry name" value="DNA_bind_recomb_sf"/>
</dbReference>
<dbReference type="CDD" id="cd00338">
    <property type="entry name" value="Ser_Recombinase"/>
    <property type="match status" value="1"/>
</dbReference>